<comment type="caution">
    <text evidence="3">The sequence shown here is derived from an EMBL/GenBank/DDBJ whole genome shotgun (WGS) entry which is preliminary data.</text>
</comment>
<organism evidence="3 4">
    <name type="scientific">Ambispora leptoticha</name>
    <dbReference type="NCBI Taxonomy" id="144679"/>
    <lineage>
        <taxon>Eukaryota</taxon>
        <taxon>Fungi</taxon>
        <taxon>Fungi incertae sedis</taxon>
        <taxon>Mucoromycota</taxon>
        <taxon>Glomeromycotina</taxon>
        <taxon>Glomeromycetes</taxon>
        <taxon>Archaeosporales</taxon>
        <taxon>Ambisporaceae</taxon>
        <taxon>Ambispora</taxon>
    </lineage>
</organism>
<dbReference type="Proteomes" id="UP000789508">
    <property type="component" value="Unassembled WGS sequence"/>
</dbReference>
<dbReference type="InterPro" id="IPR012171">
    <property type="entry name" value="Fatty_acid_desaturase"/>
</dbReference>
<keyword evidence="1" id="KW-1133">Transmembrane helix</keyword>
<feature type="domain" description="Fatty acid desaturase" evidence="2">
    <location>
        <begin position="98"/>
        <end position="373"/>
    </location>
</feature>
<dbReference type="AlphaFoldDB" id="A0A9N8WLJ4"/>
<dbReference type="PANTHER" id="PTHR32100">
    <property type="entry name" value="OMEGA-6 FATTY ACID DESATURASE, CHLOROPLASTIC"/>
    <property type="match status" value="1"/>
</dbReference>
<evidence type="ECO:0000256" key="1">
    <source>
        <dbReference type="SAM" id="Phobius"/>
    </source>
</evidence>
<gene>
    <name evidence="3" type="ORF">ALEPTO_LOCUS2910</name>
</gene>
<evidence type="ECO:0000313" key="4">
    <source>
        <dbReference type="Proteomes" id="UP000789508"/>
    </source>
</evidence>
<sequence>MAPPKTEDSELVYRSTTEIESIKQQHNKPNTTEKIERNYIPTNLTIKEIRQAIPPHCFKRSTLRSLSYLLKDLSIIGILVYGATFIDSLLPRVLQLIAWPTYWFFAGAYATGVWVLAHECGHRSFSPSRTINNIVGFILHSALLVPFHSWRITHSQHHKNTANVHKDQVFVPKTRSQRGLPPRKDDNDDDDHIFQDAPIYTLLNLIGQQLAGWPLYLTTNASSRAYPNSETKWINHYNPSAPMFNPNQYTDVVVSDIGIIIAISALAYLSFTFSFLTVVKFYFIPYLIVNHWLVMITYLQHTDPKVPFYRDGQWDFVRGAASTVDRHFGFLDNIFHQITSTHVAHHYFSEMPFYHAEEATKHLAKVLGKYYLSDDTPIFKALWRAHNTCKFIEDDGEIVFYKYK</sequence>
<reference evidence="3" key="1">
    <citation type="submission" date="2021-06" db="EMBL/GenBank/DDBJ databases">
        <authorList>
            <person name="Kallberg Y."/>
            <person name="Tangrot J."/>
            <person name="Rosling A."/>
        </authorList>
    </citation>
    <scope>NUCLEOTIDE SEQUENCE</scope>
    <source>
        <strain evidence="3">FL130A</strain>
    </source>
</reference>
<keyword evidence="4" id="KW-1185">Reference proteome</keyword>
<name>A0A9N8WLJ4_9GLOM</name>
<feature type="transmembrane region" description="Helical" evidence="1">
    <location>
        <begin position="96"/>
        <end position="117"/>
    </location>
</feature>
<feature type="transmembrane region" description="Helical" evidence="1">
    <location>
        <begin position="252"/>
        <end position="275"/>
    </location>
</feature>
<accession>A0A9N8WLJ4</accession>
<dbReference type="OrthoDB" id="1461976at2759"/>
<dbReference type="EMBL" id="CAJVPS010000487">
    <property type="protein sequence ID" value="CAG8489577.1"/>
    <property type="molecule type" value="Genomic_DNA"/>
</dbReference>
<evidence type="ECO:0000313" key="3">
    <source>
        <dbReference type="EMBL" id="CAG8489577.1"/>
    </source>
</evidence>
<feature type="transmembrane region" description="Helical" evidence="1">
    <location>
        <begin position="68"/>
        <end position="90"/>
    </location>
</feature>
<dbReference type="GO" id="GO:0016491">
    <property type="term" value="F:oxidoreductase activity"/>
    <property type="evidence" value="ECO:0007669"/>
    <property type="project" value="InterPro"/>
</dbReference>
<proteinExistence type="predicted"/>
<evidence type="ECO:0000259" key="2">
    <source>
        <dbReference type="Pfam" id="PF00487"/>
    </source>
</evidence>
<dbReference type="GO" id="GO:0006629">
    <property type="term" value="P:lipid metabolic process"/>
    <property type="evidence" value="ECO:0007669"/>
    <property type="project" value="InterPro"/>
</dbReference>
<dbReference type="Pfam" id="PF00487">
    <property type="entry name" value="FA_desaturase"/>
    <property type="match status" value="1"/>
</dbReference>
<dbReference type="InterPro" id="IPR005804">
    <property type="entry name" value="FA_desaturase_dom"/>
</dbReference>
<protein>
    <submittedName>
        <fullName evidence="3">426_t:CDS:1</fullName>
    </submittedName>
</protein>
<keyword evidence="1" id="KW-0472">Membrane</keyword>
<dbReference type="CDD" id="cd03507">
    <property type="entry name" value="Delta12-FADS-like"/>
    <property type="match status" value="1"/>
</dbReference>
<keyword evidence="1" id="KW-0812">Transmembrane</keyword>